<sequence>MGMRPGMGIPTMSRRAKRVLTAIVALVVLAILWFQFVSVYVDFLWFGEVGFREVFTTQALTRIVLFLVVGAVAAGLVLGAMVVAYRSRPVFVPSTNEQDPLAPYRIIISSRPRLIAIVAAVLIGLISGISAQGNWQTVQLFLHGGNFGKADPQFGHDIGFYVFRLPLIQMVLGWLFVITAICAVIVAVVQYLFGGLRTQGAGRKVTSAATLQLSLLVGFFVLIKAVQYWFDRYNLLFSDRSAIFTGASYTDVNAVLPAKIILMVIAAICAVGFIVGAILRSVKLPALAVALLVLSSVLIGGLWPLILQQVVVKPNANTREPAYISKNLDATRTAFGIGDDKVTYVPYQGETAGDKTDIVKDTDTVPNARLLDPNILSPTFTQNQQLKNWYGFASQLSVDRYTIGGKTGDFLVALRELNTAGLSANQQDWIQRHLVYTHGDGFVAAPANEVVNGVPNYRISEVSKPAGFVPISEPRIYYGQLTTDYSIVGSAAGDPARELETDSSTYTYQGSGGVSLGNLFQRLVFATNYSEMNFLFSSGINDNSKILYNRDPRTRVEKAAPFLTTDTKPYPAVVDGRIVWIVDAYTTAENYPYSQNVLLGDATTNSSQSRGAEAQVNKPISYIRNSVKATVDAYDGTVTLYQVDDADPLLEAWKGVFPGIVKPQSDISPDLRAHFRYPEDLFEVQRGLITKYNVSDPVSFFNNSGFWKVPGDPTSDTTLAQPPYYLQVKLPGEGSSGFALTSVMTGFAREFMASYMAASSDPETYGKITVLQLPTNTQTPGPAQVQNYFRTTQEISQLVTLSQQPGGTKVLFGNLLTLPVNNGLLYVEPFYIQGGASTAQFPQLNRVLVWYRGLVGVGSTLAEALVKAQPPDTSGTNPDGSPSSGAPSSTQSGGQPSVTSGSVVPPSNEAGARAALQAAYLNLELAKKTGDQELIGAANKRLEAAVTAYLGVTSSGLPSSTPITSAPSSSTG</sequence>
<keyword evidence="2 5" id="KW-0812">Transmembrane</keyword>
<feature type="transmembrane region" description="Helical" evidence="5">
    <location>
        <begin position="286"/>
        <end position="306"/>
    </location>
</feature>
<keyword evidence="3 5" id="KW-1133">Transmembrane helix</keyword>
<feature type="transmembrane region" description="Helical" evidence="5">
    <location>
        <begin position="114"/>
        <end position="133"/>
    </location>
</feature>
<dbReference type="HAMAP" id="MF_01600">
    <property type="entry name" value="UPF0182"/>
    <property type="match status" value="1"/>
</dbReference>
<feature type="transmembrane region" description="Helical" evidence="5">
    <location>
        <begin position="171"/>
        <end position="193"/>
    </location>
</feature>
<dbReference type="GO" id="GO:0005886">
    <property type="term" value="C:plasma membrane"/>
    <property type="evidence" value="ECO:0007669"/>
    <property type="project" value="UniProtKB-SubCell"/>
</dbReference>
<feature type="region of interest" description="Disordered" evidence="6">
    <location>
        <begin position="951"/>
        <end position="972"/>
    </location>
</feature>
<evidence type="ECO:0000313" key="7">
    <source>
        <dbReference type="EMBL" id="XCG65170.1"/>
    </source>
</evidence>
<feature type="transmembrane region" description="Helical" evidence="5">
    <location>
        <begin position="205"/>
        <end position="230"/>
    </location>
</feature>
<feature type="compositionally biased region" description="Low complexity" evidence="6">
    <location>
        <begin position="880"/>
        <end position="908"/>
    </location>
</feature>
<keyword evidence="1 5" id="KW-1003">Cell membrane</keyword>
<evidence type="ECO:0000256" key="1">
    <source>
        <dbReference type="ARBA" id="ARBA00022475"/>
    </source>
</evidence>
<protein>
    <recommendedName>
        <fullName evidence="5">UPF0182 protein ABLG96_07705</fullName>
    </recommendedName>
</protein>
<dbReference type="AlphaFoldDB" id="A0AAU8DWE5"/>
<reference evidence="7" key="1">
    <citation type="submission" date="2024-05" db="EMBL/GenBank/DDBJ databases">
        <authorList>
            <person name="Cai S.Y."/>
            <person name="Jin L.M."/>
            <person name="Li H.R."/>
        </authorList>
    </citation>
    <scope>NUCLEOTIDE SEQUENCE</scope>
    <source>
        <strain evidence="7">A5-74</strain>
    </source>
</reference>
<evidence type="ECO:0000256" key="5">
    <source>
        <dbReference type="HAMAP-Rule" id="MF_01600"/>
    </source>
</evidence>
<dbReference type="PANTHER" id="PTHR39344">
    <property type="entry name" value="UPF0182 PROTEIN SLL1060"/>
    <property type="match status" value="1"/>
</dbReference>
<comment type="caution">
    <text evidence="5">Lacks conserved residue(s) required for the propagation of feature annotation.</text>
</comment>
<comment type="similarity">
    <text evidence="5">Belongs to the UPF0182 family.</text>
</comment>
<feature type="compositionally biased region" description="Low complexity" evidence="6">
    <location>
        <begin position="958"/>
        <end position="972"/>
    </location>
</feature>
<evidence type="ECO:0000256" key="2">
    <source>
        <dbReference type="ARBA" id="ARBA00022692"/>
    </source>
</evidence>
<dbReference type="Pfam" id="PF03699">
    <property type="entry name" value="UPF0182"/>
    <property type="match status" value="1"/>
</dbReference>
<dbReference type="GO" id="GO:0005576">
    <property type="term" value="C:extracellular region"/>
    <property type="evidence" value="ECO:0007669"/>
    <property type="project" value="TreeGrafter"/>
</dbReference>
<dbReference type="NCBIfam" id="NF000825">
    <property type="entry name" value="PRK00068.1"/>
    <property type="match status" value="1"/>
</dbReference>
<feature type="region of interest" description="Disordered" evidence="6">
    <location>
        <begin position="868"/>
        <end position="908"/>
    </location>
</feature>
<evidence type="ECO:0000256" key="4">
    <source>
        <dbReference type="ARBA" id="ARBA00023136"/>
    </source>
</evidence>
<comment type="subcellular location">
    <subcellularLocation>
        <location evidence="5">Cell membrane</location>
        <topology evidence="5">Multi-pass membrane protein</topology>
    </subcellularLocation>
</comment>
<keyword evidence="4 5" id="KW-0472">Membrane</keyword>
<dbReference type="EMBL" id="CP159218">
    <property type="protein sequence ID" value="XCG65170.1"/>
    <property type="molecule type" value="Genomic_DNA"/>
</dbReference>
<dbReference type="InterPro" id="IPR005372">
    <property type="entry name" value="UPF0182"/>
</dbReference>
<evidence type="ECO:0000256" key="3">
    <source>
        <dbReference type="ARBA" id="ARBA00022989"/>
    </source>
</evidence>
<name>A0AAU8DWE5_9ACTN</name>
<proteinExistence type="inferred from homology"/>
<dbReference type="RefSeq" id="WP_353650780.1">
    <property type="nucleotide sequence ID" value="NZ_CP159218.1"/>
</dbReference>
<organism evidence="7">
    <name type="scientific">Nakamurella sp. A5-74</name>
    <dbReference type="NCBI Taxonomy" id="3158264"/>
    <lineage>
        <taxon>Bacteria</taxon>
        <taxon>Bacillati</taxon>
        <taxon>Actinomycetota</taxon>
        <taxon>Actinomycetes</taxon>
        <taxon>Nakamurellales</taxon>
        <taxon>Nakamurellaceae</taxon>
        <taxon>Nakamurella</taxon>
    </lineage>
</organism>
<evidence type="ECO:0000256" key="6">
    <source>
        <dbReference type="SAM" id="MobiDB-lite"/>
    </source>
</evidence>
<gene>
    <name evidence="7" type="ORF">ABLG96_07705</name>
</gene>
<feature type="transmembrane region" description="Helical" evidence="5">
    <location>
        <begin position="260"/>
        <end position="279"/>
    </location>
</feature>
<accession>A0AAU8DWE5</accession>
<dbReference type="PANTHER" id="PTHR39344:SF1">
    <property type="entry name" value="UPF0182 PROTEIN SLL1060"/>
    <property type="match status" value="1"/>
</dbReference>
<feature type="transmembrane region" description="Helical" evidence="5">
    <location>
        <begin position="63"/>
        <end position="85"/>
    </location>
</feature>